<comment type="caution">
    <text evidence="2">The sequence shown here is derived from an EMBL/GenBank/DDBJ whole genome shotgun (WGS) entry which is preliminary data.</text>
</comment>
<evidence type="ECO:0000313" key="2">
    <source>
        <dbReference type="EMBL" id="MDQ0151155.1"/>
    </source>
</evidence>
<keyword evidence="1" id="KW-1133">Transmembrane helix</keyword>
<organism evidence="2 3">
    <name type="scientific">Eubacterium multiforme</name>
    <dbReference type="NCBI Taxonomy" id="83339"/>
    <lineage>
        <taxon>Bacteria</taxon>
        <taxon>Bacillati</taxon>
        <taxon>Bacillota</taxon>
        <taxon>Clostridia</taxon>
        <taxon>Eubacteriales</taxon>
        <taxon>Eubacteriaceae</taxon>
        <taxon>Eubacterium</taxon>
    </lineage>
</organism>
<dbReference type="Proteomes" id="UP001228504">
    <property type="component" value="Unassembled WGS sequence"/>
</dbReference>
<sequence>MNQFFNQNLNILSKAARDPSNILKAILLTSIFSVIIYVTYKLSYDKLHYNKKFNITLVMISFITTVLMILVQINIAMSLGMLGSLSIVRFRTNVKDTRDIGFIFWSIFTGLAASAGEVFLCCVSSLIISAFMIITSQVKLKNNKLLLVIRGKHIDLNDIEEIFSKEKIKNNIKAKNILNDSFELVYEINTSKNKENLLINKLIESNEIDSVNLLTPTTEVV</sequence>
<evidence type="ECO:0000313" key="3">
    <source>
        <dbReference type="Proteomes" id="UP001228504"/>
    </source>
</evidence>
<reference evidence="2 3" key="1">
    <citation type="submission" date="2023-07" db="EMBL/GenBank/DDBJ databases">
        <title>Genomic Encyclopedia of Type Strains, Phase IV (KMG-IV): sequencing the most valuable type-strain genomes for metagenomic binning, comparative biology and taxonomic classification.</title>
        <authorList>
            <person name="Goeker M."/>
        </authorList>
    </citation>
    <scope>NUCLEOTIDE SEQUENCE [LARGE SCALE GENOMIC DNA]</scope>
    <source>
        <strain evidence="2 3">DSM 20694</strain>
    </source>
</reference>
<accession>A0ABT9UXW4</accession>
<dbReference type="InterPro" id="IPR032531">
    <property type="entry name" value="DUF4956"/>
</dbReference>
<keyword evidence="1" id="KW-0472">Membrane</keyword>
<dbReference type="RefSeq" id="WP_307488159.1">
    <property type="nucleotide sequence ID" value="NZ_JAUSUF010000019.1"/>
</dbReference>
<gene>
    <name evidence="2" type="ORF">J2S18_003132</name>
</gene>
<feature type="transmembrane region" description="Helical" evidence="1">
    <location>
        <begin position="22"/>
        <end position="43"/>
    </location>
</feature>
<dbReference type="Pfam" id="PF16316">
    <property type="entry name" value="DUF4956"/>
    <property type="match status" value="1"/>
</dbReference>
<protein>
    <submittedName>
        <fullName evidence="2">Membrane protein YhiD involved in acid resistance</fullName>
    </submittedName>
</protein>
<name>A0ABT9UXW4_9FIRM</name>
<dbReference type="EMBL" id="JAUSUF010000019">
    <property type="protein sequence ID" value="MDQ0151155.1"/>
    <property type="molecule type" value="Genomic_DNA"/>
</dbReference>
<keyword evidence="1" id="KW-0812">Transmembrane</keyword>
<feature type="transmembrane region" description="Helical" evidence="1">
    <location>
        <begin position="55"/>
        <end position="82"/>
    </location>
</feature>
<evidence type="ECO:0000256" key="1">
    <source>
        <dbReference type="SAM" id="Phobius"/>
    </source>
</evidence>
<keyword evidence="3" id="KW-1185">Reference proteome</keyword>
<feature type="transmembrane region" description="Helical" evidence="1">
    <location>
        <begin position="102"/>
        <end position="134"/>
    </location>
</feature>
<proteinExistence type="predicted"/>